<sequence length="91" mass="10588">MPDFEWDPAKDRLNRAKHGVAFELAQRAFLDPWRVIAEDLDHSLNEPRYFCFGQVEGGILTVRFTWRNGVIRIFGAGYWRKGKAIYEEANG</sequence>
<comment type="caution">
    <text evidence="1">The sequence shown here is derived from an EMBL/GenBank/DDBJ whole genome shotgun (WGS) entry which is preliminary data.</text>
</comment>
<dbReference type="Pfam" id="PF04365">
    <property type="entry name" value="BrnT_toxin"/>
    <property type="match status" value="1"/>
</dbReference>
<dbReference type="RefSeq" id="WP_044414079.1">
    <property type="nucleotide sequence ID" value="NZ_JXXE01000362.1"/>
</dbReference>
<reference evidence="1 2" key="1">
    <citation type="submission" date="2014-11" db="EMBL/GenBank/DDBJ databases">
        <title>Genomics and ecophysiology of heterotrophic nitrogen fixing bacteria isolated from estuarine surface water.</title>
        <authorList>
            <person name="Bentzon-Tilia M."/>
            <person name="Severin I."/>
            <person name="Hansen L.H."/>
            <person name="Riemann L."/>
        </authorList>
    </citation>
    <scope>NUCLEOTIDE SEQUENCE [LARGE SCALE GENOMIC DNA]</scope>
    <source>
        <strain evidence="1 2">BAL398</strain>
    </source>
</reference>
<dbReference type="Gene3D" id="3.10.450.530">
    <property type="entry name" value="Ribonuclease toxin, BrnT, of type II toxin-antitoxin system"/>
    <property type="match status" value="1"/>
</dbReference>
<dbReference type="EMBL" id="JXXE01000362">
    <property type="protein sequence ID" value="KIZ40324.1"/>
    <property type="molecule type" value="Genomic_DNA"/>
</dbReference>
<accession>A0A0D7EHN0</accession>
<name>A0A0D7EHN0_RHOPL</name>
<evidence type="ECO:0008006" key="3">
    <source>
        <dbReference type="Google" id="ProtNLM"/>
    </source>
</evidence>
<dbReference type="PATRIC" id="fig|1076.23.peg.3914"/>
<organism evidence="1 2">
    <name type="scientific">Rhodopseudomonas palustris</name>
    <dbReference type="NCBI Taxonomy" id="1076"/>
    <lineage>
        <taxon>Bacteria</taxon>
        <taxon>Pseudomonadati</taxon>
        <taxon>Pseudomonadota</taxon>
        <taxon>Alphaproteobacteria</taxon>
        <taxon>Hyphomicrobiales</taxon>
        <taxon>Nitrobacteraceae</taxon>
        <taxon>Rhodopseudomonas</taxon>
    </lineage>
</organism>
<evidence type="ECO:0000313" key="2">
    <source>
        <dbReference type="Proteomes" id="UP000032515"/>
    </source>
</evidence>
<gene>
    <name evidence="1" type="ORF">OO17_17975</name>
</gene>
<proteinExistence type="predicted"/>
<dbReference type="AlphaFoldDB" id="A0A0D7EHN0"/>
<evidence type="ECO:0000313" key="1">
    <source>
        <dbReference type="EMBL" id="KIZ40324.1"/>
    </source>
</evidence>
<dbReference type="Proteomes" id="UP000032515">
    <property type="component" value="Unassembled WGS sequence"/>
</dbReference>
<protein>
    <recommendedName>
        <fullName evidence="3">BrnT family toxin</fullName>
    </recommendedName>
</protein>
<dbReference type="InterPro" id="IPR007460">
    <property type="entry name" value="BrnT_toxin"/>
</dbReference>
<dbReference type="InterPro" id="IPR038573">
    <property type="entry name" value="BrnT_sf"/>
</dbReference>